<feature type="region of interest" description="Disordered" evidence="2">
    <location>
        <begin position="295"/>
        <end position="316"/>
    </location>
</feature>
<reference evidence="4" key="1">
    <citation type="submission" date="2016-10" db="EMBL/GenBank/DDBJ databases">
        <authorList>
            <person name="Varghese N."/>
            <person name="Submissions S."/>
        </authorList>
    </citation>
    <scope>NUCLEOTIDE SEQUENCE [LARGE SCALE GENOMIC DNA]</scope>
    <source>
        <strain evidence="4">CDM_6</strain>
    </source>
</reference>
<dbReference type="Pfam" id="PF26032">
    <property type="entry name" value="DUF8008"/>
    <property type="match status" value="1"/>
</dbReference>
<dbReference type="Proteomes" id="UP000199320">
    <property type="component" value="Unassembled WGS sequence"/>
</dbReference>
<organism evidence="3 4">
    <name type="scientific">Natrinema hispanicum</name>
    <dbReference type="NCBI Taxonomy" id="392421"/>
    <lineage>
        <taxon>Archaea</taxon>
        <taxon>Methanobacteriati</taxon>
        <taxon>Methanobacteriota</taxon>
        <taxon>Stenosarchaea group</taxon>
        <taxon>Halobacteria</taxon>
        <taxon>Halobacteriales</taxon>
        <taxon>Natrialbaceae</taxon>
        <taxon>Natrinema</taxon>
    </lineage>
</organism>
<name>A0A1I0JQF7_9EURY</name>
<evidence type="ECO:0000256" key="1">
    <source>
        <dbReference type="SAM" id="Coils"/>
    </source>
</evidence>
<proteinExistence type="predicted"/>
<accession>A0A1I0JQF7</accession>
<dbReference type="InterPro" id="IPR058321">
    <property type="entry name" value="DUF8008"/>
</dbReference>
<feature type="coiled-coil region" evidence="1">
    <location>
        <begin position="23"/>
        <end position="92"/>
    </location>
</feature>
<evidence type="ECO:0000313" key="3">
    <source>
        <dbReference type="EMBL" id="SEU12113.1"/>
    </source>
</evidence>
<keyword evidence="4" id="KW-1185">Reference proteome</keyword>
<protein>
    <submittedName>
        <fullName evidence="3">Uncharacterized protein</fullName>
    </submittedName>
</protein>
<dbReference type="STRING" id="392421.SAMN04488694_1526"/>
<gene>
    <name evidence="3" type="ORF">SAMN04488694_1526</name>
</gene>
<dbReference type="EMBL" id="FOIC01000052">
    <property type="protein sequence ID" value="SEU12113.1"/>
    <property type="molecule type" value="Genomic_DNA"/>
</dbReference>
<evidence type="ECO:0000256" key="2">
    <source>
        <dbReference type="SAM" id="MobiDB-lite"/>
    </source>
</evidence>
<sequence>MLEPISKEVRVMCELSEHGEITTDTLAEAIEDLCEQNRRLTERVDTLGDVLEKTQDELERLETEKAGLQETNERLRDRLDDCEEAATRLDALTDAARKRSGVNKQRIEELQARELEKGAHLLTETVDHHEVNIDGDHLERITKDDGQTYYRLPQSEDPLERGGSVALSHGDLLPIQQLAQMDEEMLRSTANSLPTRLAAKLWRARTDSSVGDNPWESGCKDIAEYVKASDLKHWIRRQEPGTSETYAKKLVSRMIDAVLDLSNHRVAVRKRTERKNGLEYTERRLILPTGVEIPGVTSGSSELEQAPETAGVHSHP</sequence>
<keyword evidence="1" id="KW-0175">Coiled coil</keyword>
<dbReference type="AlphaFoldDB" id="A0A1I0JQF7"/>
<evidence type="ECO:0000313" key="4">
    <source>
        <dbReference type="Proteomes" id="UP000199320"/>
    </source>
</evidence>